<dbReference type="Gene3D" id="3.30.720.120">
    <property type="match status" value="1"/>
</dbReference>
<dbReference type="PANTHER" id="PTHR34109:SF1">
    <property type="entry name" value="VOC DOMAIN-CONTAINING PROTEIN"/>
    <property type="match status" value="1"/>
</dbReference>
<proteinExistence type="predicted"/>
<reference evidence="2 3" key="1">
    <citation type="submission" date="2020-08" db="EMBL/GenBank/DDBJ databases">
        <title>Sequencing the genomes of 1000 actinobacteria strains.</title>
        <authorList>
            <person name="Klenk H.-P."/>
        </authorList>
    </citation>
    <scope>NUCLEOTIDE SEQUENCE [LARGE SCALE GENOMIC DNA]</scope>
    <source>
        <strain evidence="2 3">DSM 44230</strain>
    </source>
</reference>
<dbReference type="PROSITE" id="PS51819">
    <property type="entry name" value="VOC"/>
    <property type="match status" value="1"/>
</dbReference>
<comment type="caution">
    <text evidence="2">The sequence shown here is derived from an EMBL/GenBank/DDBJ whole genome shotgun (WGS) entry which is preliminary data.</text>
</comment>
<dbReference type="Proteomes" id="UP000533598">
    <property type="component" value="Unassembled WGS sequence"/>
</dbReference>
<dbReference type="CDD" id="cd07246">
    <property type="entry name" value="VOC_like"/>
    <property type="match status" value="1"/>
</dbReference>
<organism evidence="2 3">
    <name type="scientific">Crossiella cryophila</name>
    <dbReference type="NCBI Taxonomy" id="43355"/>
    <lineage>
        <taxon>Bacteria</taxon>
        <taxon>Bacillati</taxon>
        <taxon>Actinomycetota</taxon>
        <taxon>Actinomycetes</taxon>
        <taxon>Pseudonocardiales</taxon>
        <taxon>Pseudonocardiaceae</taxon>
        <taxon>Crossiella</taxon>
    </lineage>
</organism>
<dbReference type="PANTHER" id="PTHR34109">
    <property type="entry name" value="BNAUNNG04460D PROTEIN-RELATED"/>
    <property type="match status" value="1"/>
</dbReference>
<dbReference type="Pfam" id="PF00903">
    <property type="entry name" value="Glyoxalase"/>
    <property type="match status" value="1"/>
</dbReference>
<evidence type="ECO:0000313" key="2">
    <source>
        <dbReference type="EMBL" id="MBB4681097.1"/>
    </source>
</evidence>
<keyword evidence="3" id="KW-1185">Reference proteome</keyword>
<dbReference type="EMBL" id="JACHMH010000001">
    <property type="protein sequence ID" value="MBB4681097.1"/>
    <property type="molecule type" value="Genomic_DNA"/>
</dbReference>
<evidence type="ECO:0000313" key="3">
    <source>
        <dbReference type="Proteomes" id="UP000533598"/>
    </source>
</evidence>
<sequence>MTDNTAATGPAPTGYHRLNTFFATPDCAKAITFYQEALGAEVVKRMDAPDGQVLHAELRLGGSMFQLSEPMPDYGILPSPAEGNAFTMTFWTAEVDAVYARAIELGATPVSPVDDVFSGDRMGVFRCPAGIRWCIARHDRDVPDEEIAAAALEWSS</sequence>
<name>A0A7W7FXA2_9PSEU</name>
<dbReference type="RefSeq" id="WP_185007417.1">
    <property type="nucleotide sequence ID" value="NZ_BAAAUI010000054.1"/>
</dbReference>
<dbReference type="InterPro" id="IPR029068">
    <property type="entry name" value="Glyas_Bleomycin-R_OHBP_Dase"/>
</dbReference>
<evidence type="ECO:0000259" key="1">
    <source>
        <dbReference type="PROSITE" id="PS51819"/>
    </source>
</evidence>
<dbReference type="SUPFAM" id="SSF54593">
    <property type="entry name" value="Glyoxalase/Bleomycin resistance protein/Dihydroxybiphenyl dioxygenase"/>
    <property type="match status" value="1"/>
</dbReference>
<dbReference type="InterPro" id="IPR037523">
    <property type="entry name" value="VOC_core"/>
</dbReference>
<dbReference type="Gene3D" id="3.30.720.110">
    <property type="match status" value="1"/>
</dbReference>
<gene>
    <name evidence="2" type="ORF">HNR67_007215</name>
</gene>
<dbReference type="AlphaFoldDB" id="A0A7W7FXA2"/>
<feature type="domain" description="VOC" evidence="1">
    <location>
        <begin position="14"/>
        <end position="138"/>
    </location>
</feature>
<accession>A0A7W7FXA2</accession>
<dbReference type="InterPro" id="IPR004360">
    <property type="entry name" value="Glyas_Fos-R_dOase_dom"/>
</dbReference>
<protein>
    <submittedName>
        <fullName evidence="2">PhnB protein</fullName>
    </submittedName>
</protein>